<evidence type="ECO:0000313" key="3">
    <source>
        <dbReference type="Proteomes" id="UP000004994"/>
    </source>
</evidence>
<dbReference type="InterPro" id="IPR050942">
    <property type="entry name" value="F-box_BR-signaling"/>
</dbReference>
<dbReference type="Gene3D" id="1.20.1280.50">
    <property type="match status" value="1"/>
</dbReference>
<protein>
    <recommendedName>
        <fullName evidence="1">F-box domain-containing protein</fullName>
    </recommendedName>
</protein>
<dbReference type="FunCoup" id="A0A3Q7FT11">
    <property type="interactions" value="18"/>
</dbReference>
<dbReference type="SUPFAM" id="SSF81383">
    <property type="entry name" value="F-box domain"/>
    <property type="match status" value="1"/>
</dbReference>
<dbReference type="SMART" id="SM00256">
    <property type="entry name" value="FBOX"/>
    <property type="match status" value="1"/>
</dbReference>
<name>A0A3Q7FT11_SOLLC</name>
<dbReference type="Pfam" id="PF03478">
    <property type="entry name" value="Beta-prop_KIB1-4"/>
    <property type="match status" value="1"/>
</dbReference>
<dbReference type="InterPro" id="IPR036047">
    <property type="entry name" value="F-box-like_dom_sf"/>
</dbReference>
<reference evidence="2" key="2">
    <citation type="submission" date="2019-01" db="UniProtKB">
        <authorList>
            <consortium name="EnsemblPlants"/>
        </authorList>
    </citation>
    <scope>IDENTIFICATION</scope>
    <source>
        <strain evidence="2">cv. Heinz 1706</strain>
    </source>
</reference>
<reference evidence="2" key="1">
    <citation type="journal article" date="2012" name="Nature">
        <title>The tomato genome sequence provides insights into fleshy fruit evolution.</title>
        <authorList>
            <consortium name="Tomato Genome Consortium"/>
        </authorList>
    </citation>
    <scope>NUCLEOTIDE SEQUENCE [LARGE SCALE GENOMIC DNA]</scope>
    <source>
        <strain evidence="2">cv. Heinz 1706</strain>
    </source>
</reference>
<feature type="domain" description="F-box" evidence="1">
    <location>
        <begin position="11"/>
        <end position="52"/>
    </location>
</feature>
<dbReference type="Gramene" id="Solyc03g115420.2.1">
    <property type="protein sequence ID" value="Solyc03g115420.2.1"/>
    <property type="gene ID" value="Solyc03g115420.2"/>
</dbReference>
<dbReference type="STRING" id="4081.A0A3Q7FT11"/>
<dbReference type="PaxDb" id="4081-Solyc03g115420.1.1"/>
<dbReference type="InterPro" id="IPR001810">
    <property type="entry name" value="F-box_dom"/>
</dbReference>
<proteinExistence type="predicted"/>
<dbReference type="InterPro" id="IPR005174">
    <property type="entry name" value="KIB1-4_b-propeller"/>
</dbReference>
<dbReference type="InParanoid" id="A0A3Q7FT11"/>
<keyword evidence="3" id="KW-1185">Reference proteome</keyword>
<organism evidence="2">
    <name type="scientific">Solanum lycopersicum</name>
    <name type="common">Tomato</name>
    <name type="synonym">Lycopersicon esculentum</name>
    <dbReference type="NCBI Taxonomy" id="4081"/>
    <lineage>
        <taxon>Eukaryota</taxon>
        <taxon>Viridiplantae</taxon>
        <taxon>Streptophyta</taxon>
        <taxon>Embryophyta</taxon>
        <taxon>Tracheophyta</taxon>
        <taxon>Spermatophyta</taxon>
        <taxon>Magnoliopsida</taxon>
        <taxon>eudicotyledons</taxon>
        <taxon>Gunneridae</taxon>
        <taxon>Pentapetalae</taxon>
        <taxon>asterids</taxon>
        <taxon>lamiids</taxon>
        <taxon>Solanales</taxon>
        <taxon>Solanaceae</taxon>
        <taxon>Solanoideae</taxon>
        <taxon>Solaneae</taxon>
        <taxon>Solanum</taxon>
        <taxon>Solanum subgen. Lycopersicon</taxon>
    </lineage>
</organism>
<dbReference type="OMA" id="VIYQCEL"/>
<dbReference type="EnsemblPlants" id="Solyc03g115420.2.1">
    <property type="protein sequence ID" value="Solyc03g115420.2.1"/>
    <property type="gene ID" value="Solyc03g115420.2"/>
</dbReference>
<dbReference type="Pfam" id="PF00646">
    <property type="entry name" value="F-box"/>
    <property type="match status" value="1"/>
</dbReference>
<evidence type="ECO:0000313" key="2">
    <source>
        <dbReference type="EnsemblPlants" id="Solyc03g115420.2.1"/>
    </source>
</evidence>
<dbReference type="PANTHER" id="PTHR44259:SF66">
    <property type="entry name" value="F-BOX DOMAIN-CONTAINING PROTEIN"/>
    <property type="match status" value="1"/>
</dbReference>
<dbReference type="AlphaFoldDB" id="A0A3Q7FT11"/>
<accession>A0A3Q7FT11</accession>
<sequence>MAPKMPDWSEFPSELLVSIGRCLNLIEDYLNFGSVCKSWHSVATKNNFNNDLTRAPWLMLAEEEDNEVRKFFSLYNGMILNKRMPKASRKRCLESMGWLITVGEEGEIRLLHPFSGVHIELPHVNTTEDYYNHEIEPVTCFIGKAVLSASPSNTSDYILMVIDGNFWDLRFWRPGDIRWTKIKFEGSNYFSFTDIILFNDQIYSVDQSSCLLVCDVAEVVGPQLTKCHTLAQIPTEPQDTPDHLYILESLGSLFVIARYGVQLRLVQDDSDRIPLTLLPEGDTSEDGLWENITYGTTNFRVFQFDSAAVKLIETRELGDAAFFVGANASISVQASQCTGIKPNHIYFTDDFYESYLSYDEGGGLDMGVFNLADGSIQPHYRASESSWFVTVGYGLSSLFAFSRLAMEAHTSILESSSIKVMKGKLTILG</sequence>
<dbReference type="Proteomes" id="UP000004994">
    <property type="component" value="Chromosome 3"/>
</dbReference>
<dbReference type="PANTHER" id="PTHR44259">
    <property type="entry name" value="OS07G0183000 PROTEIN-RELATED"/>
    <property type="match status" value="1"/>
</dbReference>
<evidence type="ECO:0000259" key="1">
    <source>
        <dbReference type="SMART" id="SM00256"/>
    </source>
</evidence>